<dbReference type="Pfam" id="PF12079">
    <property type="entry name" value="DUF3558"/>
    <property type="match status" value="1"/>
</dbReference>
<feature type="chain" id="PRO_5022017182" evidence="2">
    <location>
        <begin position="25"/>
        <end position="188"/>
    </location>
</feature>
<name>A0A561U6D7_9PSEU</name>
<proteinExistence type="predicted"/>
<dbReference type="PROSITE" id="PS51257">
    <property type="entry name" value="PROKAR_LIPOPROTEIN"/>
    <property type="match status" value="1"/>
</dbReference>
<feature type="region of interest" description="Disordered" evidence="1">
    <location>
        <begin position="26"/>
        <end position="53"/>
    </location>
</feature>
<reference evidence="3 4" key="1">
    <citation type="submission" date="2019-06" db="EMBL/GenBank/DDBJ databases">
        <title>Sequencing the genomes of 1000 actinobacteria strains.</title>
        <authorList>
            <person name="Klenk H.-P."/>
        </authorList>
    </citation>
    <scope>NUCLEOTIDE SEQUENCE [LARGE SCALE GENOMIC DNA]</scope>
    <source>
        <strain evidence="3 4">DSM 46699</strain>
    </source>
</reference>
<evidence type="ECO:0000313" key="3">
    <source>
        <dbReference type="EMBL" id="TWF94939.1"/>
    </source>
</evidence>
<sequence length="188" mass="19302">MVAKRVLVGVVLASAGLTSCTAVQEVVPGPPSAQPSTSEESAETSTAPSITREVPPEQRRMLGALPAADLCGLIRPEEIAAMAFDVEPGVPREVGIEPPVRGCGFHARSGNREVLVGAQPAGFADLGTEEVELGAVRGTQVMRTGGCTVYAPVADATLQISVITGETDADQCTTASDIAQYAMAAVVR</sequence>
<organism evidence="3 4">
    <name type="scientific">Saccharopolyspora dendranthemae</name>
    <dbReference type="NCBI Taxonomy" id="1181886"/>
    <lineage>
        <taxon>Bacteria</taxon>
        <taxon>Bacillati</taxon>
        <taxon>Actinomycetota</taxon>
        <taxon>Actinomycetes</taxon>
        <taxon>Pseudonocardiales</taxon>
        <taxon>Pseudonocardiaceae</taxon>
        <taxon>Saccharopolyspora</taxon>
    </lineage>
</organism>
<feature type="compositionally biased region" description="Low complexity" evidence="1">
    <location>
        <begin position="34"/>
        <end position="49"/>
    </location>
</feature>
<comment type="caution">
    <text evidence="3">The sequence shown here is derived from an EMBL/GenBank/DDBJ whole genome shotgun (WGS) entry which is preliminary data.</text>
</comment>
<dbReference type="Proteomes" id="UP000316184">
    <property type="component" value="Unassembled WGS sequence"/>
</dbReference>
<dbReference type="RefSeq" id="WP_186459489.1">
    <property type="nucleotide sequence ID" value="NZ_VIWX01000003.1"/>
</dbReference>
<dbReference type="EMBL" id="VIWX01000003">
    <property type="protein sequence ID" value="TWF94939.1"/>
    <property type="molecule type" value="Genomic_DNA"/>
</dbReference>
<keyword evidence="4" id="KW-1185">Reference proteome</keyword>
<evidence type="ECO:0000313" key="4">
    <source>
        <dbReference type="Proteomes" id="UP000316184"/>
    </source>
</evidence>
<dbReference type="AlphaFoldDB" id="A0A561U6D7"/>
<evidence type="ECO:0000256" key="2">
    <source>
        <dbReference type="SAM" id="SignalP"/>
    </source>
</evidence>
<protein>
    <submittedName>
        <fullName evidence="3">Uncharacterized protein DUF3558</fullName>
    </submittedName>
</protein>
<accession>A0A561U6D7</accession>
<keyword evidence="2" id="KW-0732">Signal</keyword>
<evidence type="ECO:0000256" key="1">
    <source>
        <dbReference type="SAM" id="MobiDB-lite"/>
    </source>
</evidence>
<dbReference type="InterPro" id="IPR024520">
    <property type="entry name" value="DUF3558"/>
</dbReference>
<feature type="signal peptide" evidence="2">
    <location>
        <begin position="1"/>
        <end position="24"/>
    </location>
</feature>
<gene>
    <name evidence="3" type="ORF">FHU35_13660</name>
</gene>